<dbReference type="Gramene" id="KOM52170">
    <property type="protein sequence ID" value="KOM52170"/>
    <property type="gene ID" value="LR48_Vigan09g082900"/>
</dbReference>
<evidence type="ECO:0000313" key="2">
    <source>
        <dbReference type="Proteomes" id="UP000053144"/>
    </source>
</evidence>
<dbReference type="AlphaFoldDB" id="A0A0L9VAS1"/>
<dbReference type="EMBL" id="CM003379">
    <property type="protein sequence ID" value="KOM52170.1"/>
    <property type="molecule type" value="Genomic_DNA"/>
</dbReference>
<accession>A0A0L9VAS1</accession>
<organism evidence="1 2">
    <name type="scientific">Phaseolus angularis</name>
    <name type="common">Azuki bean</name>
    <name type="synonym">Vigna angularis</name>
    <dbReference type="NCBI Taxonomy" id="3914"/>
    <lineage>
        <taxon>Eukaryota</taxon>
        <taxon>Viridiplantae</taxon>
        <taxon>Streptophyta</taxon>
        <taxon>Embryophyta</taxon>
        <taxon>Tracheophyta</taxon>
        <taxon>Spermatophyta</taxon>
        <taxon>Magnoliopsida</taxon>
        <taxon>eudicotyledons</taxon>
        <taxon>Gunneridae</taxon>
        <taxon>Pentapetalae</taxon>
        <taxon>rosids</taxon>
        <taxon>fabids</taxon>
        <taxon>Fabales</taxon>
        <taxon>Fabaceae</taxon>
        <taxon>Papilionoideae</taxon>
        <taxon>50 kb inversion clade</taxon>
        <taxon>NPAAA clade</taxon>
        <taxon>indigoferoid/millettioid clade</taxon>
        <taxon>Phaseoleae</taxon>
        <taxon>Vigna</taxon>
    </lineage>
</organism>
<dbReference type="Proteomes" id="UP000053144">
    <property type="component" value="Chromosome 9"/>
</dbReference>
<sequence>MNNVVFVMVNSRLNKKDIRKPNEYIIDDLASDDEWIVEENEANPTFDSLDKDILAQIGEDANGVVAAPLDDLEIPPIANNNDHGGDGINEYKDSTEEYEPLIILTISCDSFIKCSNKPNRD</sequence>
<dbReference type="OMA" id="DEWIVED"/>
<protein>
    <submittedName>
        <fullName evidence="1">Uncharacterized protein</fullName>
    </submittedName>
</protein>
<name>A0A0L9VAS1_PHAAN</name>
<reference evidence="2" key="1">
    <citation type="journal article" date="2015" name="Proc. Natl. Acad. Sci. U.S.A.">
        <title>Genome sequencing of adzuki bean (Vigna angularis) provides insight into high starch and low fat accumulation and domestication.</title>
        <authorList>
            <person name="Yang K."/>
            <person name="Tian Z."/>
            <person name="Chen C."/>
            <person name="Luo L."/>
            <person name="Zhao B."/>
            <person name="Wang Z."/>
            <person name="Yu L."/>
            <person name="Li Y."/>
            <person name="Sun Y."/>
            <person name="Li W."/>
            <person name="Chen Y."/>
            <person name="Li Y."/>
            <person name="Zhang Y."/>
            <person name="Ai D."/>
            <person name="Zhao J."/>
            <person name="Shang C."/>
            <person name="Ma Y."/>
            <person name="Wu B."/>
            <person name="Wang M."/>
            <person name="Gao L."/>
            <person name="Sun D."/>
            <person name="Zhang P."/>
            <person name="Guo F."/>
            <person name="Wang W."/>
            <person name="Li Y."/>
            <person name="Wang J."/>
            <person name="Varshney R.K."/>
            <person name="Wang J."/>
            <person name="Ling H.Q."/>
            <person name="Wan P."/>
        </authorList>
    </citation>
    <scope>NUCLEOTIDE SEQUENCE</scope>
    <source>
        <strain evidence="2">cv. Jingnong 6</strain>
    </source>
</reference>
<evidence type="ECO:0000313" key="1">
    <source>
        <dbReference type="EMBL" id="KOM52170.1"/>
    </source>
</evidence>
<proteinExistence type="predicted"/>
<gene>
    <name evidence="1" type="ORF">LR48_Vigan09g082900</name>
</gene>